<protein>
    <submittedName>
        <fullName evidence="2">Uncharacterized protein</fullName>
    </submittedName>
</protein>
<keyword evidence="1" id="KW-0732">Signal</keyword>
<proteinExistence type="predicted"/>
<gene>
    <name evidence="2" type="ORF">BJ979_002651</name>
</gene>
<evidence type="ECO:0000256" key="1">
    <source>
        <dbReference type="SAM" id="SignalP"/>
    </source>
</evidence>
<dbReference type="AlphaFoldDB" id="A0A852YRZ4"/>
<reference evidence="2 3" key="1">
    <citation type="submission" date="2020-07" db="EMBL/GenBank/DDBJ databases">
        <title>Sequencing the genomes of 1000 actinobacteria strains.</title>
        <authorList>
            <person name="Klenk H.-P."/>
        </authorList>
    </citation>
    <scope>NUCLEOTIDE SEQUENCE [LARGE SCALE GENOMIC DNA]</scope>
    <source>
        <strain evidence="2 3">DSM 23141</strain>
    </source>
</reference>
<keyword evidence="3" id="KW-1185">Reference proteome</keyword>
<feature type="chain" id="PRO_5032354094" evidence="1">
    <location>
        <begin position="33"/>
        <end position="332"/>
    </location>
</feature>
<dbReference type="Proteomes" id="UP000553888">
    <property type="component" value="Unassembled WGS sequence"/>
</dbReference>
<dbReference type="EMBL" id="JACBZY010000001">
    <property type="protein sequence ID" value="NYH00026.1"/>
    <property type="molecule type" value="Genomic_DNA"/>
</dbReference>
<name>A0A852YRZ4_9MICO</name>
<evidence type="ECO:0000313" key="2">
    <source>
        <dbReference type="EMBL" id="NYH00026.1"/>
    </source>
</evidence>
<dbReference type="RefSeq" id="WP_179568596.1">
    <property type="nucleotide sequence ID" value="NZ_JACBZY010000001.1"/>
</dbReference>
<organism evidence="2 3">
    <name type="scientific">Schumannella luteola</name>
    <dbReference type="NCBI Taxonomy" id="472059"/>
    <lineage>
        <taxon>Bacteria</taxon>
        <taxon>Bacillati</taxon>
        <taxon>Actinomycetota</taxon>
        <taxon>Actinomycetes</taxon>
        <taxon>Micrococcales</taxon>
        <taxon>Microbacteriaceae</taxon>
        <taxon>Schumannella</taxon>
    </lineage>
</organism>
<feature type="signal peptide" evidence="1">
    <location>
        <begin position="1"/>
        <end position="32"/>
    </location>
</feature>
<evidence type="ECO:0000313" key="3">
    <source>
        <dbReference type="Proteomes" id="UP000553888"/>
    </source>
</evidence>
<accession>A0A852YRZ4</accession>
<comment type="caution">
    <text evidence="2">The sequence shown here is derived from an EMBL/GenBank/DDBJ whole genome shotgun (WGS) entry which is preliminary data.</text>
</comment>
<sequence>MATRLMHNGVRAAGVVLASAILVAGASTAAFAAPDETELLAAQADAAASSVGAAPATAAPDGEVTVTTPASAAGDLVLSATDGPTISVGLPTDAPVASSASDGATVYAGTGAAVDVAIHPVADGARVATIISEQSQPTEYAYSLPDDVAPRLLADGSVELVRTADAVDPETGHRAAISVVIGTADAAWAIDSNGKDVPTRYVVRDNNLVQIVDHRASGIAYPVVADPTYHVITYGFQILVKWNRAETAAIASNGFTPAAITAVCIAAGSAVGGPAGAAAFGAACLAVSGTGSYTAAVAQNSKPKRCLQLTLTYTHVSYPFPFWDTYGGSSCR</sequence>